<feature type="domain" description="MIP18 family-like" evidence="1">
    <location>
        <begin position="11"/>
        <end position="88"/>
    </location>
</feature>
<evidence type="ECO:0000313" key="2">
    <source>
        <dbReference type="EMBL" id="SEP50841.1"/>
    </source>
</evidence>
<dbReference type="InterPro" id="IPR034904">
    <property type="entry name" value="FSCA_dom_sf"/>
</dbReference>
<dbReference type="InterPro" id="IPR002744">
    <property type="entry name" value="MIP18-like"/>
</dbReference>
<proteinExistence type="predicted"/>
<dbReference type="OrthoDB" id="153551at2"/>
<protein>
    <submittedName>
        <fullName evidence="2">Metal-sulfur cluster biosynthetic enzyme</fullName>
    </submittedName>
</protein>
<gene>
    <name evidence="2" type="ORF">SAMN04489732_11535</name>
</gene>
<dbReference type="Proteomes" id="UP000198582">
    <property type="component" value="Unassembled WGS sequence"/>
</dbReference>
<evidence type="ECO:0000313" key="3">
    <source>
        <dbReference type="Proteomes" id="UP000198582"/>
    </source>
</evidence>
<dbReference type="AlphaFoldDB" id="A0A1H8YFN6"/>
<dbReference type="RefSeq" id="WP_091622653.1">
    <property type="nucleotide sequence ID" value="NZ_FOEF01000015.1"/>
</dbReference>
<accession>A0A1H8YFN6</accession>
<name>A0A1H8YFN6_9PSEU</name>
<dbReference type="SUPFAM" id="SSF117916">
    <property type="entry name" value="Fe-S cluster assembly (FSCA) domain-like"/>
    <property type="match status" value="1"/>
</dbReference>
<sequence>MTAATSETLTARVWRALATVVDPELDEPITGLGFVSDVQVRLHDDGGHAVAVRLRLPTYFCAPNFAYLMVADAHDAVLALPSVGTVEVVLEDHFAAEEINAGVAASSGFSGSFPGQADDELAELRLTFRRKAHLACLERAVRRLVGEGWQVDALSGGRLGDVPESPERESLLRRRAELGLSTEPGSPLLVEDDGEAVAPERVAGRLRFAKAVRVSIEGNSGLCRGLLHTRYPETRTAREEVSP</sequence>
<keyword evidence="3" id="KW-1185">Reference proteome</keyword>
<dbReference type="STRING" id="394193.SAMN04489732_11535"/>
<reference evidence="2 3" key="1">
    <citation type="submission" date="2016-10" db="EMBL/GenBank/DDBJ databases">
        <authorList>
            <person name="de Groot N.N."/>
        </authorList>
    </citation>
    <scope>NUCLEOTIDE SEQUENCE [LARGE SCALE GENOMIC DNA]</scope>
    <source>
        <strain evidence="2 3">DSM 44993</strain>
    </source>
</reference>
<dbReference type="EMBL" id="FOEF01000015">
    <property type="protein sequence ID" value="SEP50841.1"/>
    <property type="molecule type" value="Genomic_DNA"/>
</dbReference>
<evidence type="ECO:0000259" key="1">
    <source>
        <dbReference type="Pfam" id="PF01883"/>
    </source>
</evidence>
<organism evidence="2 3">
    <name type="scientific">Amycolatopsis saalfeldensis</name>
    <dbReference type="NCBI Taxonomy" id="394193"/>
    <lineage>
        <taxon>Bacteria</taxon>
        <taxon>Bacillati</taxon>
        <taxon>Actinomycetota</taxon>
        <taxon>Actinomycetes</taxon>
        <taxon>Pseudonocardiales</taxon>
        <taxon>Pseudonocardiaceae</taxon>
        <taxon>Amycolatopsis</taxon>
    </lineage>
</organism>
<dbReference type="Pfam" id="PF01883">
    <property type="entry name" value="FeS_assembly_P"/>
    <property type="match status" value="1"/>
</dbReference>
<dbReference type="Gene3D" id="3.30.300.130">
    <property type="entry name" value="Fe-S cluster assembly (FSCA)"/>
    <property type="match status" value="1"/>
</dbReference>